<comment type="similarity">
    <text evidence="1 7">Belongs to the endoribonuclease YbeY family.</text>
</comment>
<gene>
    <name evidence="7" type="primary">ybeY</name>
    <name evidence="8" type="ORF">DesfrDRAFT_1302</name>
</gene>
<dbReference type="PROSITE" id="PS01306">
    <property type="entry name" value="UPF0054"/>
    <property type="match status" value="1"/>
</dbReference>
<keyword evidence="7" id="KW-0698">rRNA processing</keyword>
<dbReference type="Proteomes" id="UP000006250">
    <property type="component" value="Unassembled WGS sequence"/>
</dbReference>
<dbReference type="AlphaFoldDB" id="E1JUK3"/>
<keyword evidence="7" id="KW-0963">Cytoplasm</keyword>
<dbReference type="GO" id="GO:0006364">
    <property type="term" value="P:rRNA processing"/>
    <property type="evidence" value="ECO:0007669"/>
    <property type="project" value="UniProtKB-UniRule"/>
</dbReference>
<accession>E1JUK3</accession>
<evidence type="ECO:0000256" key="6">
    <source>
        <dbReference type="ARBA" id="ARBA00022833"/>
    </source>
</evidence>
<feature type="binding site" evidence="7">
    <location>
        <position position="119"/>
    </location>
    <ligand>
        <name>Zn(2+)</name>
        <dbReference type="ChEBI" id="CHEBI:29105"/>
        <note>catalytic</note>
    </ligand>
</feature>
<dbReference type="InterPro" id="IPR023091">
    <property type="entry name" value="MetalPrtase_cat_dom_sf_prd"/>
</dbReference>
<dbReference type="InterPro" id="IPR002036">
    <property type="entry name" value="YbeY"/>
</dbReference>
<name>E1JUK3_SOLFR</name>
<evidence type="ECO:0000313" key="9">
    <source>
        <dbReference type="Proteomes" id="UP000006250"/>
    </source>
</evidence>
<keyword evidence="2 7" id="KW-0540">Nuclease</keyword>
<dbReference type="OrthoDB" id="9807740at2"/>
<evidence type="ECO:0000256" key="7">
    <source>
        <dbReference type="HAMAP-Rule" id="MF_00009"/>
    </source>
</evidence>
<comment type="cofactor">
    <cofactor evidence="7">
        <name>Zn(2+)</name>
        <dbReference type="ChEBI" id="CHEBI:29105"/>
    </cofactor>
    <text evidence="7">Binds 1 zinc ion.</text>
</comment>
<comment type="subcellular location">
    <subcellularLocation>
        <location evidence="7">Cytoplasm</location>
    </subcellularLocation>
</comment>
<dbReference type="EMBL" id="AECZ01000006">
    <property type="protein sequence ID" value="EFL52133.1"/>
    <property type="molecule type" value="Genomic_DNA"/>
</dbReference>
<evidence type="ECO:0000256" key="2">
    <source>
        <dbReference type="ARBA" id="ARBA00022722"/>
    </source>
</evidence>
<dbReference type="PANTHER" id="PTHR46986">
    <property type="entry name" value="ENDORIBONUCLEASE YBEY, CHLOROPLASTIC"/>
    <property type="match status" value="1"/>
</dbReference>
<keyword evidence="5 7" id="KW-0378">Hydrolase</keyword>
<comment type="function">
    <text evidence="7">Single strand-specific metallo-endoribonuclease involved in late-stage 70S ribosome quality control and in maturation of the 3' terminus of the 16S rRNA.</text>
</comment>
<keyword evidence="4 7" id="KW-0255">Endonuclease</keyword>
<dbReference type="STRING" id="596151.DesfrDRAFT_1302"/>
<dbReference type="GO" id="GO:0008270">
    <property type="term" value="F:zinc ion binding"/>
    <property type="evidence" value="ECO:0007669"/>
    <property type="project" value="UniProtKB-UniRule"/>
</dbReference>
<keyword evidence="7" id="KW-0690">Ribosome biogenesis</keyword>
<evidence type="ECO:0000256" key="3">
    <source>
        <dbReference type="ARBA" id="ARBA00022723"/>
    </source>
</evidence>
<dbReference type="GO" id="GO:0004222">
    <property type="term" value="F:metalloendopeptidase activity"/>
    <property type="evidence" value="ECO:0007669"/>
    <property type="project" value="InterPro"/>
</dbReference>
<dbReference type="SUPFAM" id="SSF55486">
    <property type="entry name" value="Metalloproteases ('zincins'), catalytic domain"/>
    <property type="match status" value="1"/>
</dbReference>
<dbReference type="RefSeq" id="WP_005992233.1">
    <property type="nucleotide sequence ID" value="NZ_AECZ01000006.1"/>
</dbReference>
<dbReference type="Pfam" id="PF02130">
    <property type="entry name" value="YbeY"/>
    <property type="match status" value="1"/>
</dbReference>
<keyword evidence="6 7" id="KW-0862">Zinc</keyword>
<dbReference type="InterPro" id="IPR020549">
    <property type="entry name" value="YbeY_CS"/>
</dbReference>
<evidence type="ECO:0000256" key="1">
    <source>
        <dbReference type="ARBA" id="ARBA00010875"/>
    </source>
</evidence>
<evidence type="ECO:0000313" key="8">
    <source>
        <dbReference type="EMBL" id="EFL52133.1"/>
    </source>
</evidence>
<proteinExistence type="inferred from homology"/>
<reference evidence="8 9" key="1">
    <citation type="submission" date="2010-08" db="EMBL/GenBank/DDBJ databases">
        <title>The draft genome of Desulfovibrio fructosovorans JJ.</title>
        <authorList>
            <consortium name="US DOE Joint Genome Institute (JGI-PGF)"/>
            <person name="Lucas S."/>
            <person name="Copeland A."/>
            <person name="Lapidus A."/>
            <person name="Cheng J.-F."/>
            <person name="Bruce D."/>
            <person name="Goodwin L."/>
            <person name="Pitluck S."/>
            <person name="Land M.L."/>
            <person name="Hauser L."/>
            <person name="Chang Y.-J."/>
            <person name="Jeffries C."/>
            <person name="Wall J.D."/>
            <person name="Stahl D.A."/>
            <person name="Arkin A.P."/>
            <person name="Dehal P."/>
            <person name="Stolyar S.M."/>
            <person name="Hazen T.C."/>
            <person name="Woyke T.J."/>
        </authorList>
    </citation>
    <scope>NUCLEOTIDE SEQUENCE [LARGE SCALE GENOMIC DNA]</scope>
    <source>
        <strain evidence="8 9">JJ</strain>
    </source>
</reference>
<comment type="caution">
    <text evidence="8">The sequence shown here is derived from an EMBL/GenBank/DDBJ whole genome shotgun (WGS) entry which is preliminary data.</text>
</comment>
<protein>
    <recommendedName>
        <fullName evidence="7">Endoribonuclease YbeY</fullName>
        <ecNumber evidence="7">3.1.-.-</ecNumber>
    </recommendedName>
</protein>
<dbReference type="HAMAP" id="MF_00009">
    <property type="entry name" value="Endoribonucl_YbeY"/>
    <property type="match status" value="1"/>
</dbReference>
<dbReference type="GO" id="GO:0005737">
    <property type="term" value="C:cytoplasm"/>
    <property type="evidence" value="ECO:0007669"/>
    <property type="project" value="UniProtKB-SubCell"/>
</dbReference>
<dbReference type="GO" id="GO:0004521">
    <property type="term" value="F:RNA endonuclease activity"/>
    <property type="evidence" value="ECO:0007669"/>
    <property type="project" value="UniProtKB-UniRule"/>
</dbReference>
<dbReference type="PANTHER" id="PTHR46986:SF1">
    <property type="entry name" value="ENDORIBONUCLEASE YBEY, CHLOROPLASTIC"/>
    <property type="match status" value="1"/>
</dbReference>
<dbReference type="EC" id="3.1.-.-" evidence="7"/>
<keyword evidence="9" id="KW-1185">Reference proteome</keyword>
<feature type="binding site" evidence="7">
    <location>
        <position position="113"/>
    </location>
    <ligand>
        <name>Zn(2+)</name>
        <dbReference type="ChEBI" id="CHEBI:29105"/>
        <note>catalytic</note>
    </ligand>
</feature>
<dbReference type="Gene3D" id="3.40.390.30">
    <property type="entry name" value="Metalloproteases ('zincins'), catalytic domain"/>
    <property type="match status" value="1"/>
</dbReference>
<evidence type="ECO:0000256" key="4">
    <source>
        <dbReference type="ARBA" id="ARBA00022759"/>
    </source>
</evidence>
<organism evidence="8 9">
    <name type="scientific">Solidesulfovibrio fructosivorans JJ]</name>
    <dbReference type="NCBI Taxonomy" id="596151"/>
    <lineage>
        <taxon>Bacteria</taxon>
        <taxon>Pseudomonadati</taxon>
        <taxon>Thermodesulfobacteriota</taxon>
        <taxon>Desulfovibrionia</taxon>
        <taxon>Desulfovibrionales</taxon>
        <taxon>Desulfovibrionaceae</taxon>
        <taxon>Solidesulfovibrio</taxon>
    </lineage>
</organism>
<evidence type="ECO:0000256" key="5">
    <source>
        <dbReference type="ARBA" id="ARBA00022801"/>
    </source>
</evidence>
<feature type="binding site" evidence="7">
    <location>
        <position position="109"/>
    </location>
    <ligand>
        <name>Zn(2+)</name>
        <dbReference type="ChEBI" id="CHEBI:29105"/>
        <note>catalytic</note>
    </ligand>
</feature>
<sequence length="149" mass="16080">MIGVARGPIQPELPVSRRELAALCRRILAALDLPGRDFDLRLVGDAEMARLNSDYLGLCGPTNVLSFPADDPDRPDYLGEMAVSRDTAAREAFLYGQDPTEHLTRLLAHGFLHLAGFDHGPLMDGLTEAACQAVAEADEADASPARPRT</sequence>
<dbReference type="eggNOG" id="COG0319">
    <property type="taxonomic scope" value="Bacteria"/>
</dbReference>
<dbReference type="NCBIfam" id="TIGR00043">
    <property type="entry name" value="rRNA maturation RNase YbeY"/>
    <property type="match status" value="1"/>
</dbReference>
<keyword evidence="3 7" id="KW-0479">Metal-binding</keyword>